<dbReference type="OrthoDB" id="1348500at2"/>
<keyword evidence="1" id="KW-0732">Signal</keyword>
<protein>
    <recommendedName>
        <fullName evidence="4">DUF3299 domain-containing protein</fullName>
    </recommendedName>
</protein>
<dbReference type="AlphaFoldDB" id="A0A1H9B978"/>
<evidence type="ECO:0008006" key="4">
    <source>
        <dbReference type="Google" id="ProtNLM"/>
    </source>
</evidence>
<accession>A0A1H9B978</accession>
<dbReference type="RefSeq" id="WP_090165467.1">
    <property type="nucleotide sequence ID" value="NZ_FOFB01000003.1"/>
</dbReference>
<evidence type="ECO:0000256" key="1">
    <source>
        <dbReference type="SAM" id="SignalP"/>
    </source>
</evidence>
<gene>
    <name evidence="2" type="ORF">SAMN05444359_10334</name>
</gene>
<reference evidence="3" key="1">
    <citation type="submission" date="2016-10" db="EMBL/GenBank/DDBJ databases">
        <authorList>
            <person name="Varghese N."/>
            <person name="Submissions S."/>
        </authorList>
    </citation>
    <scope>NUCLEOTIDE SEQUENCE [LARGE SCALE GENOMIC DNA]</scope>
    <source>
        <strain evidence="3">DSM 24740</strain>
    </source>
</reference>
<dbReference type="Gene3D" id="2.40.50.870">
    <property type="entry name" value="Protein of unknown function (DUF3299)"/>
    <property type="match status" value="1"/>
</dbReference>
<feature type="signal peptide" evidence="1">
    <location>
        <begin position="1"/>
        <end position="20"/>
    </location>
</feature>
<proteinExistence type="predicted"/>
<evidence type="ECO:0000313" key="3">
    <source>
        <dbReference type="Proteomes" id="UP000199021"/>
    </source>
</evidence>
<evidence type="ECO:0000313" key="2">
    <source>
        <dbReference type="EMBL" id="SEP85524.1"/>
    </source>
</evidence>
<keyword evidence="3" id="KW-1185">Reference proteome</keyword>
<organism evidence="2 3">
    <name type="scientific">Neolewinella agarilytica</name>
    <dbReference type="NCBI Taxonomy" id="478744"/>
    <lineage>
        <taxon>Bacteria</taxon>
        <taxon>Pseudomonadati</taxon>
        <taxon>Bacteroidota</taxon>
        <taxon>Saprospiria</taxon>
        <taxon>Saprospirales</taxon>
        <taxon>Lewinellaceae</taxon>
        <taxon>Neolewinella</taxon>
    </lineage>
</organism>
<dbReference type="Proteomes" id="UP000199021">
    <property type="component" value="Unassembled WGS sequence"/>
</dbReference>
<feature type="chain" id="PRO_5011594132" description="DUF3299 domain-containing protein" evidence="1">
    <location>
        <begin position="21"/>
        <end position="153"/>
    </location>
</feature>
<name>A0A1H9B978_9BACT</name>
<dbReference type="EMBL" id="FOFB01000003">
    <property type="protein sequence ID" value="SEP85524.1"/>
    <property type="molecule type" value="Genomic_DNA"/>
</dbReference>
<sequence>MRTLLLTLAFVFVAGASLQAQDTNLWKTLSKITYEKKFDELLGFKVDVPVFSEGIQALEGEMVEVSGYIVPVEGYKSHTEFVFSAYPYNMCFFCGGAGPETVMEVTSTEPVKYSTERIKLRGRLALNSDDINRLMYVLTEATVIKGSDEGAGK</sequence>
<dbReference type="InParanoid" id="A0A1H9B978"/>
<dbReference type="STRING" id="478744.SAMN05444359_10334"/>